<protein>
    <submittedName>
        <fullName evidence="2">Uncharacterized protein</fullName>
    </submittedName>
</protein>
<dbReference type="HOGENOM" id="CLU_1496704_0_0_1"/>
<dbReference type="Proteomes" id="UP000054538">
    <property type="component" value="Unassembled WGS sequence"/>
</dbReference>
<proteinExistence type="predicted"/>
<organism evidence="2 3">
    <name type="scientific">Paxillus rubicundulus Ve08.2h10</name>
    <dbReference type="NCBI Taxonomy" id="930991"/>
    <lineage>
        <taxon>Eukaryota</taxon>
        <taxon>Fungi</taxon>
        <taxon>Dikarya</taxon>
        <taxon>Basidiomycota</taxon>
        <taxon>Agaricomycotina</taxon>
        <taxon>Agaricomycetes</taxon>
        <taxon>Agaricomycetidae</taxon>
        <taxon>Boletales</taxon>
        <taxon>Paxilineae</taxon>
        <taxon>Paxillaceae</taxon>
        <taxon>Paxillus</taxon>
    </lineage>
</organism>
<dbReference type="STRING" id="930991.A0A0D0D1S5"/>
<dbReference type="InParanoid" id="A0A0D0D1S5"/>
<dbReference type="EMBL" id="KN826949">
    <property type="protein sequence ID" value="KIK77516.1"/>
    <property type="molecule type" value="Genomic_DNA"/>
</dbReference>
<evidence type="ECO:0000256" key="1">
    <source>
        <dbReference type="SAM" id="MobiDB-lite"/>
    </source>
</evidence>
<gene>
    <name evidence="2" type="ORF">PAXRUDRAFT_17444</name>
</gene>
<evidence type="ECO:0000313" key="2">
    <source>
        <dbReference type="EMBL" id="KIK77516.1"/>
    </source>
</evidence>
<reference evidence="3" key="2">
    <citation type="submission" date="2015-01" db="EMBL/GenBank/DDBJ databases">
        <title>Evolutionary Origins and Diversification of the Mycorrhizal Mutualists.</title>
        <authorList>
            <consortium name="DOE Joint Genome Institute"/>
            <consortium name="Mycorrhizal Genomics Consortium"/>
            <person name="Kohler A."/>
            <person name="Kuo A."/>
            <person name="Nagy L.G."/>
            <person name="Floudas D."/>
            <person name="Copeland A."/>
            <person name="Barry K.W."/>
            <person name="Cichocki N."/>
            <person name="Veneault-Fourrey C."/>
            <person name="LaButti K."/>
            <person name="Lindquist E.A."/>
            <person name="Lipzen A."/>
            <person name="Lundell T."/>
            <person name="Morin E."/>
            <person name="Murat C."/>
            <person name="Riley R."/>
            <person name="Ohm R."/>
            <person name="Sun H."/>
            <person name="Tunlid A."/>
            <person name="Henrissat B."/>
            <person name="Grigoriev I.V."/>
            <person name="Hibbett D.S."/>
            <person name="Martin F."/>
        </authorList>
    </citation>
    <scope>NUCLEOTIDE SEQUENCE [LARGE SCALE GENOMIC DNA]</scope>
    <source>
        <strain evidence="3">Ve08.2h10</strain>
    </source>
</reference>
<sequence length="180" mass="19803">MSPKSQTFLIVYFDGKLYIDHNIPFGLASAGGLQGEVTDAVMHIWKILKVTPYKKWVDNITIFCLPSPNGPFTGISDGNTYQYNYNLEDTISCISIAKVPWHKEQGQPFGDTVEYSSPTSNGGFTPYKANLLHSPYHHSLPLVIMQSGWTPPQELALASFGMRDGPPGKLPPTGKATLKT</sequence>
<evidence type="ECO:0000313" key="3">
    <source>
        <dbReference type="Proteomes" id="UP000054538"/>
    </source>
</evidence>
<keyword evidence="3" id="KW-1185">Reference proteome</keyword>
<dbReference type="AlphaFoldDB" id="A0A0D0D1S5"/>
<reference evidence="2 3" key="1">
    <citation type="submission" date="2014-04" db="EMBL/GenBank/DDBJ databases">
        <authorList>
            <consortium name="DOE Joint Genome Institute"/>
            <person name="Kuo A."/>
            <person name="Kohler A."/>
            <person name="Jargeat P."/>
            <person name="Nagy L.G."/>
            <person name="Floudas D."/>
            <person name="Copeland A."/>
            <person name="Barry K.W."/>
            <person name="Cichocki N."/>
            <person name="Veneault-Fourrey C."/>
            <person name="LaButti K."/>
            <person name="Lindquist E.A."/>
            <person name="Lipzen A."/>
            <person name="Lundell T."/>
            <person name="Morin E."/>
            <person name="Murat C."/>
            <person name="Sun H."/>
            <person name="Tunlid A."/>
            <person name="Henrissat B."/>
            <person name="Grigoriev I.V."/>
            <person name="Hibbett D.S."/>
            <person name="Martin F."/>
            <person name="Nordberg H.P."/>
            <person name="Cantor M.N."/>
            <person name="Hua S.X."/>
        </authorList>
    </citation>
    <scope>NUCLEOTIDE SEQUENCE [LARGE SCALE GENOMIC DNA]</scope>
    <source>
        <strain evidence="2 3">Ve08.2h10</strain>
    </source>
</reference>
<accession>A0A0D0D1S5</accession>
<dbReference type="OrthoDB" id="2506773at2759"/>
<feature type="region of interest" description="Disordered" evidence="1">
    <location>
        <begin position="161"/>
        <end position="180"/>
    </location>
</feature>
<name>A0A0D0D1S5_9AGAM</name>